<dbReference type="Proteomes" id="UP001152803">
    <property type="component" value="Unassembled WGS sequence"/>
</dbReference>
<keyword evidence="2" id="KW-1133">Transmembrane helix</keyword>
<reference evidence="4" key="1">
    <citation type="journal article" date="2023" name="Science">
        <title>Genome structures resolve the early diversification of teleost fishes.</title>
        <authorList>
            <person name="Parey E."/>
            <person name="Louis A."/>
            <person name="Montfort J."/>
            <person name="Bouchez O."/>
            <person name="Roques C."/>
            <person name="Iampietro C."/>
            <person name="Lluch J."/>
            <person name="Castinel A."/>
            <person name="Donnadieu C."/>
            <person name="Desvignes T."/>
            <person name="Floi Bucao C."/>
            <person name="Jouanno E."/>
            <person name="Wen M."/>
            <person name="Mejri S."/>
            <person name="Dirks R."/>
            <person name="Jansen H."/>
            <person name="Henkel C."/>
            <person name="Chen W.J."/>
            <person name="Zahm M."/>
            <person name="Cabau C."/>
            <person name="Klopp C."/>
            <person name="Thompson A.W."/>
            <person name="Robinson-Rechavi M."/>
            <person name="Braasch I."/>
            <person name="Lecointre G."/>
            <person name="Bobe J."/>
            <person name="Postlethwait J.H."/>
            <person name="Berthelot C."/>
            <person name="Roest Crollius H."/>
            <person name="Guiguen Y."/>
        </authorList>
    </citation>
    <scope>NUCLEOTIDE SEQUENCE</scope>
    <source>
        <strain evidence="4">Concon-B</strain>
    </source>
</reference>
<dbReference type="Pfam" id="PF09294">
    <property type="entry name" value="Interfer-bind"/>
    <property type="match status" value="1"/>
</dbReference>
<organism evidence="4 5">
    <name type="scientific">Conger conger</name>
    <name type="common">Conger eel</name>
    <name type="synonym">Muraena conger</name>
    <dbReference type="NCBI Taxonomy" id="82655"/>
    <lineage>
        <taxon>Eukaryota</taxon>
        <taxon>Metazoa</taxon>
        <taxon>Chordata</taxon>
        <taxon>Craniata</taxon>
        <taxon>Vertebrata</taxon>
        <taxon>Euteleostomi</taxon>
        <taxon>Actinopterygii</taxon>
        <taxon>Neopterygii</taxon>
        <taxon>Teleostei</taxon>
        <taxon>Anguilliformes</taxon>
        <taxon>Congridae</taxon>
        <taxon>Conger</taxon>
    </lineage>
</organism>
<dbReference type="PANTHER" id="PTHR20859">
    <property type="entry name" value="INTERFERON/INTERLEUKIN RECEPTOR"/>
    <property type="match status" value="1"/>
</dbReference>
<dbReference type="AlphaFoldDB" id="A0A9Q1DV07"/>
<name>A0A9Q1DV07_CONCO</name>
<evidence type="ECO:0000256" key="1">
    <source>
        <dbReference type="SAM" id="MobiDB-lite"/>
    </source>
</evidence>
<keyword evidence="5" id="KW-1185">Reference proteome</keyword>
<dbReference type="GO" id="GO:0004896">
    <property type="term" value="F:cytokine receptor activity"/>
    <property type="evidence" value="ECO:0007669"/>
    <property type="project" value="TreeGrafter"/>
</dbReference>
<proteinExistence type="predicted"/>
<dbReference type="OrthoDB" id="8724082at2759"/>
<protein>
    <recommendedName>
        <fullName evidence="3">Interferon/interleukin receptor domain-containing protein</fullName>
    </recommendedName>
</protein>
<dbReference type="InterPro" id="IPR015373">
    <property type="entry name" value="Interferon/interleukin_rcp_dom"/>
</dbReference>
<dbReference type="PANTHER" id="PTHR20859:SF46">
    <property type="entry name" value="INTERFERON GAMMA RECEPTOR 2"/>
    <property type="match status" value="1"/>
</dbReference>
<evidence type="ECO:0000259" key="3">
    <source>
        <dbReference type="Pfam" id="PF09294"/>
    </source>
</evidence>
<evidence type="ECO:0000256" key="2">
    <source>
        <dbReference type="SAM" id="Phobius"/>
    </source>
</evidence>
<dbReference type="Gene3D" id="2.60.40.10">
    <property type="entry name" value="Immunoglobulins"/>
    <property type="match status" value="2"/>
</dbReference>
<dbReference type="SUPFAM" id="SSF49265">
    <property type="entry name" value="Fibronectin type III"/>
    <property type="match status" value="2"/>
</dbReference>
<keyword evidence="2" id="KW-0472">Membrane</keyword>
<evidence type="ECO:0000313" key="4">
    <source>
        <dbReference type="EMBL" id="KAJ8282236.1"/>
    </source>
</evidence>
<evidence type="ECO:0000313" key="5">
    <source>
        <dbReference type="Proteomes" id="UP001152803"/>
    </source>
</evidence>
<feature type="domain" description="Interferon/interleukin receptor" evidence="3">
    <location>
        <begin position="111"/>
        <end position="212"/>
    </location>
</feature>
<dbReference type="InterPro" id="IPR036116">
    <property type="entry name" value="FN3_sf"/>
</dbReference>
<dbReference type="GO" id="GO:0005886">
    <property type="term" value="C:plasma membrane"/>
    <property type="evidence" value="ECO:0007669"/>
    <property type="project" value="TreeGrafter"/>
</dbReference>
<dbReference type="InterPro" id="IPR013783">
    <property type="entry name" value="Ig-like_fold"/>
</dbReference>
<dbReference type="EMBL" id="JAFJMO010000003">
    <property type="protein sequence ID" value="KAJ8282236.1"/>
    <property type="molecule type" value="Genomic_DNA"/>
</dbReference>
<feature type="transmembrane region" description="Helical" evidence="2">
    <location>
        <begin position="219"/>
        <end position="247"/>
    </location>
</feature>
<gene>
    <name evidence="4" type="ORF">COCON_G00047550</name>
</gene>
<accession>A0A9Q1DV07</accession>
<comment type="caution">
    <text evidence="4">The sequence shown here is derived from an EMBL/GenBank/DDBJ whole genome shotgun (WGS) entry which is preliminary data.</text>
</comment>
<keyword evidence="2" id="KW-0812">Transmembrane</keyword>
<sequence length="309" mass="34594">MENMFSHSALYCLSGAGQCAPTRKREGDLHQHGSGPGVGSPQPSPGKLTYTAGYKSIWAFRPVCQNQTGQSCVFTERLTNFGLYTFKVRAEFEGRTSQWVNTSEFHIDRDTLIGAPKVSLSSKAGNIRVDIQDPVTRVPDGLRRLYSSVCYNIMYWEESETEKPTLLECQQQISLVLSELKPKVRYCVQAQVSVPSYHKVSNYSAVTCETTTVGRAETWLIVVVMMSSLFIVVVTVTLLFLAVWYGYKGIKFMFPKAKLPEDLKQFLIDPPRCDLFLAMQNSSQPEEKCHEVCIVSELTEGAETEGTPL</sequence>
<feature type="region of interest" description="Disordered" evidence="1">
    <location>
        <begin position="23"/>
        <end position="46"/>
    </location>
</feature>
<dbReference type="InterPro" id="IPR050650">
    <property type="entry name" value="Type-II_Cytokine-TF_Rcpt"/>
</dbReference>